<feature type="coiled-coil region" evidence="1">
    <location>
        <begin position="121"/>
        <end position="155"/>
    </location>
</feature>
<name>A0A819VS65_9BILA</name>
<feature type="region of interest" description="Disordered" evidence="2">
    <location>
        <begin position="1"/>
        <end position="54"/>
    </location>
</feature>
<proteinExistence type="predicted"/>
<evidence type="ECO:0000313" key="3">
    <source>
        <dbReference type="EMBL" id="CAF4113149.1"/>
    </source>
</evidence>
<reference evidence="3" key="1">
    <citation type="submission" date="2021-02" db="EMBL/GenBank/DDBJ databases">
        <authorList>
            <person name="Nowell W R."/>
        </authorList>
    </citation>
    <scope>NUCLEOTIDE SEQUENCE</scope>
</reference>
<protein>
    <submittedName>
        <fullName evidence="3">Uncharacterized protein</fullName>
    </submittedName>
</protein>
<gene>
    <name evidence="3" type="ORF">OTI717_LOCUS34592</name>
</gene>
<evidence type="ECO:0000313" key="4">
    <source>
        <dbReference type="Proteomes" id="UP000663823"/>
    </source>
</evidence>
<comment type="caution">
    <text evidence="3">The sequence shown here is derived from an EMBL/GenBank/DDBJ whole genome shotgun (WGS) entry which is preliminary data.</text>
</comment>
<organism evidence="3 4">
    <name type="scientific">Rotaria sordida</name>
    <dbReference type="NCBI Taxonomy" id="392033"/>
    <lineage>
        <taxon>Eukaryota</taxon>
        <taxon>Metazoa</taxon>
        <taxon>Spiralia</taxon>
        <taxon>Gnathifera</taxon>
        <taxon>Rotifera</taxon>
        <taxon>Eurotatoria</taxon>
        <taxon>Bdelloidea</taxon>
        <taxon>Philodinida</taxon>
        <taxon>Philodinidae</taxon>
        <taxon>Rotaria</taxon>
    </lineage>
</organism>
<accession>A0A819VS65</accession>
<feature type="non-terminal residue" evidence="3">
    <location>
        <position position="187"/>
    </location>
</feature>
<sequence>NAGNQLEEYNDNEEITPPNEDLKENPTRRKNRPHRERSQAARRRKNKKRTKKRRLHRYRYYVTQPLYFLSDKNHSEYESGLSNDESINFKRQQDTINLLKLRTNGLGIEQLERPVQLITYANDISSEHKELRSKVATLEKEIAEYNYENEKLNLILQSIPTHEHHLSTLIHSINDNTYSTLLANMSR</sequence>
<keyword evidence="1" id="KW-0175">Coiled coil</keyword>
<dbReference type="EMBL" id="CAJOAX010012485">
    <property type="protein sequence ID" value="CAF4113149.1"/>
    <property type="molecule type" value="Genomic_DNA"/>
</dbReference>
<evidence type="ECO:0000256" key="2">
    <source>
        <dbReference type="SAM" id="MobiDB-lite"/>
    </source>
</evidence>
<dbReference type="Proteomes" id="UP000663823">
    <property type="component" value="Unassembled WGS sequence"/>
</dbReference>
<feature type="compositionally biased region" description="Basic residues" evidence="2">
    <location>
        <begin position="28"/>
        <end position="54"/>
    </location>
</feature>
<evidence type="ECO:0000256" key="1">
    <source>
        <dbReference type="SAM" id="Coils"/>
    </source>
</evidence>
<dbReference type="AlphaFoldDB" id="A0A819VS65"/>